<feature type="transmembrane region" description="Helical" evidence="1">
    <location>
        <begin position="295"/>
        <end position="316"/>
    </location>
</feature>
<organism evidence="2 3">
    <name type="scientific">Phaeovulum veldkampii DSM 11550</name>
    <dbReference type="NCBI Taxonomy" id="1185920"/>
    <lineage>
        <taxon>Bacteria</taxon>
        <taxon>Pseudomonadati</taxon>
        <taxon>Pseudomonadota</taxon>
        <taxon>Alphaproteobacteria</taxon>
        <taxon>Rhodobacterales</taxon>
        <taxon>Paracoccaceae</taxon>
        <taxon>Phaeovulum</taxon>
    </lineage>
</organism>
<sequence length="392" mass="40350">MPPALVRLFGEGFRLFHLAAGLFAVLAVAVWGLWLAVGQAPGALPTAATPPLWHAHEMVFGYGGAVLAGLFLTAPSGRLPHLFFPVLGVLWLAGRLAIWGSAYMPAIAVAAVDLAFLIPVWARMAGQFARRPRWQTGMFLAVLTLHWVANLAVHLDWMGLAPGVAGRGVLAGLLVCAVMNAVFGGRMTSGLTRNAMVRAGARPLPADRPWLDALGAGSVLAAAGLALTGAPPMVLGAVYLAAGAVQSLRLAGWRGLWAGRQPLLASFHLAFAFLSVGLLAMGLAEFGLGGRLAALHLLAIGAVAGMSLAVMARGVLGQTGRAPMAPPFLVFAYAAVALSATLRWAGGEALAPQLGAAFLFAAGFAAYVAALWPAFLGPKLRPGSPGARPLGH</sequence>
<evidence type="ECO:0000313" key="2">
    <source>
        <dbReference type="EMBL" id="PTE17135.1"/>
    </source>
</evidence>
<dbReference type="RefSeq" id="WP_107325338.1">
    <property type="nucleotide sequence ID" value="NZ_NHSP01000021.1"/>
</dbReference>
<dbReference type="OrthoDB" id="9770040at2"/>
<feature type="transmembrane region" description="Helical" evidence="1">
    <location>
        <begin position="328"/>
        <end position="345"/>
    </location>
</feature>
<proteinExistence type="predicted"/>
<dbReference type="EMBL" id="PZKF01000023">
    <property type="protein sequence ID" value="PTE17135.1"/>
    <property type="molecule type" value="Genomic_DNA"/>
</dbReference>
<evidence type="ECO:0000313" key="3">
    <source>
        <dbReference type="Proteomes" id="UP000241899"/>
    </source>
</evidence>
<reference evidence="2 3" key="1">
    <citation type="submission" date="2018-03" db="EMBL/GenBank/DDBJ databases">
        <title>Rhodobacter veldkampii.</title>
        <authorList>
            <person name="Meyer T.E."/>
            <person name="Miller S."/>
            <person name="Lodha T."/>
            <person name="Gandham S."/>
            <person name="Chintalapati S."/>
            <person name="Chintalapati V.R."/>
        </authorList>
    </citation>
    <scope>NUCLEOTIDE SEQUENCE [LARGE SCALE GENOMIC DNA]</scope>
    <source>
        <strain evidence="2 3">DSM 11550</strain>
    </source>
</reference>
<accession>A0A2T4JGU0</accession>
<keyword evidence="1" id="KW-0812">Transmembrane</keyword>
<keyword evidence="1" id="KW-1133">Transmembrane helix</keyword>
<feature type="transmembrane region" description="Helical" evidence="1">
    <location>
        <begin position="104"/>
        <end position="122"/>
    </location>
</feature>
<feature type="transmembrane region" description="Helical" evidence="1">
    <location>
        <begin position="54"/>
        <end position="72"/>
    </location>
</feature>
<dbReference type="AlphaFoldDB" id="A0A2T4JGU0"/>
<feature type="transmembrane region" description="Helical" evidence="1">
    <location>
        <begin position="233"/>
        <end position="251"/>
    </location>
</feature>
<name>A0A2T4JGU0_9RHOB</name>
<feature type="transmembrane region" description="Helical" evidence="1">
    <location>
        <begin position="357"/>
        <end position="376"/>
    </location>
</feature>
<dbReference type="Pfam" id="PF05940">
    <property type="entry name" value="NnrS"/>
    <property type="match status" value="1"/>
</dbReference>
<feature type="transmembrane region" description="Helical" evidence="1">
    <location>
        <begin position="165"/>
        <end position="188"/>
    </location>
</feature>
<keyword evidence="3" id="KW-1185">Reference proteome</keyword>
<gene>
    <name evidence="2" type="ORF">C5F46_10655</name>
</gene>
<comment type="caution">
    <text evidence="2">The sequence shown here is derived from an EMBL/GenBank/DDBJ whole genome shotgun (WGS) entry which is preliminary data.</text>
</comment>
<evidence type="ECO:0000256" key="1">
    <source>
        <dbReference type="SAM" id="Phobius"/>
    </source>
</evidence>
<dbReference type="Proteomes" id="UP000241899">
    <property type="component" value="Unassembled WGS sequence"/>
</dbReference>
<feature type="transmembrane region" description="Helical" evidence="1">
    <location>
        <begin position="12"/>
        <end position="34"/>
    </location>
</feature>
<dbReference type="InterPro" id="IPR010266">
    <property type="entry name" value="NnrS"/>
</dbReference>
<feature type="transmembrane region" description="Helical" evidence="1">
    <location>
        <begin position="263"/>
        <end position="283"/>
    </location>
</feature>
<keyword evidence="1" id="KW-0472">Membrane</keyword>
<protein>
    <submittedName>
        <fullName evidence="2">NnrS family protein</fullName>
    </submittedName>
</protein>
<feature type="transmembrane region" description="Helical" evidence="1">
    <location>
        <begin position="134"/>
        <end position="153"/>
    </location>
</feature>